<evidence type="ECO:0000313" key="6">
    <source>
        <dbReference type="EMBL" id="CAB5229255.1"/>
    </source>
</evidence>
<evidence type="ECO:0000313" key="3">
    <source>
        <dbReference type="EMBL" id="CAB4183615.1"/>
    </source>
</evidence>
<evidence type="ECO:0000313" key="5">
    <source>
        <dbReference type="EMBL" id="CAB4214740.1"/>
    </source>
</evidence>
<evidence type="ECO:0000313" key="4">
    <source>
        <dbReference type="EMBL" id="CAB4202965.1"/>
    </source>
</evidence>
<dbReference type="EMBL" id="LR796570">
    <property type="protein sequence ID" value="CAB4152022.1"/>
    <property type="molecule type" value="Genomic_DNA"/>
</dbReference>
<dbReference type="EMBL" id="LR797322">
    <property type="protein sequence ID" value="CAB4202965.1"/>
    <property type="molecule type" value="Genomic_DNA"/>
</dbReference>
<dbReference type="EMBL" id="LR796883">
    <property type="protein sequence ID" value="CAB4172724.1"/>
    <property type="molecule type" value="Genomic_DNA"/>
</dbReference>
<dbReference type="EMBL" id="LR798399">
    <property type="protein sequence ID" value="CAB5229255.1"/>
    <property type="molecule type" value="Genomic_DNA"/>
</dbReference>
<evidence type="ECO:0000313" key="2">
    <source>
        <dbReference type="EMBL" id="CAB4172724.1"/>
    </source>
</evidence>
<protein>
    <submittedName>
        <fullName evidence="5">Uncharacterized protein</fullName>
    </submittedName>
</protein>
<evidence type="ECO:0000313" key="1">
    <source>
        <dbReference type="EMBL" id="CAB4152022.1"/>
    </source>
</evidence>
<organism evidence="5">
    <name type="scientific">uncultured Caudovirales phage</name>
    <dbReference type="NCBI Taxonomy" id="2100421"/>
    <lineage>
        <taxon>Viruses</taxon>
        <taxon>Duplodnaviria</taxon>
        <taxon>Heunggongvirae</taxon>
        <taxon>Uroviricota</taxon>
        <taxon>Caudoviricetes</taxon>
        <taxon>Peduoviridae</taxon>
        <taxon>Maltschvirus</taxon>
        <taxon>Maltschvirus maltsch</taxon>
    </lineage>
</organism>
<name>A0A6J5SJB1_9CAUD</name>
<dbReference type="EMBL" id="LR797416">
    <property type="protein sequence ID" value="CAB4214740.1"/>
    <property type="molecule type" value="Genomic_DNA"/>
</dbReference>
<proteinExistence type="predicted"/>
<dbReference type="EMBL" id="LR797047">
    <property type="protein sequence ID" value="CAB4183615.1"/>
    <property type="molecule type" value="Genomic_DNA"/>
</dbReference>
<reference evidence="5" key="1">
    <citation type="submission" date="2020-05" db="EMBL/GenBank/DDBJ databases">
        <authorList>
            <person name="Chiriac C."/>
            <person name="Salcher M."/>
            <person name="Ghai R."/>
            <person name="Kavagutti S V."/>
        </authorList>
    </citation>
    <scope>NUCLEOTIDE SEQUENCE</scope>
</reference>
<gene>
    <name evidence="3" type="ORF">UFOVP1104_41</name>
    <name evidence="4" type="ORF">UFOVP1371_54</name>
    <name evidence="5" type="ORF">UFOVP1468_1</name>
    <name evidence="6" type="ORF">UFOVP1555_12</name>
    <name evidence="1" type="ORF">UFOVP596_45</name>
    <name evidence="2" type="ORF">UFOVP938_60</name>
</gene>
<accession>A0A6J5SJB1</accession>
<sequence>MNKSQTKAIETFRKFLLSDDNFGGTKDHPLELTEFSVKPTEYGTAWISAELEITSLPKTSLLRALDRQSWFVEVGKLGCLTVHIGRKSLEQFKGKKFFGMNIKSV</sequence>